<sequence>MIPRVVKTLIINGVEVRVTPTSFDVQPMAAPRNIVKLPCGPVEVKWPGHEGRTLTINASYDQLDGEDAEAILILSTMYEHAENSLQFSKGGSVYHCKVLRCEADDLPDSDKFRVVLSGTMDWVPL</sequence>
<proteinExistence type="predicted"/>
<accession>A0ABP9V6Y0</accession>
<protein>
    <submittedName>
        <fullName evidence="1">Uncharacterized protein</fullName>
    </submittedName>
</protein>
<comment type="caution">
    <text evidence="1">The sequence shown here is derived from an EMBL/GenBank/DDBJ whole genome shotgun (WGS) entry which is preliminary data.</text>
</comment>
<gene>
    <name evidence="1" type="ORF">Dxin01_00177</name>
</gene>
<evidence type="ECO:0000313" key="1">
    <source>
        <dbReference type="EMBL" id="GAA5500456.1"/>
    </source>
</evidence>
<name>A0ABP9V6Y0_9DEIO</name>
<reference evidence="1 2" key="1">
    <citation type="submission" date="2024-02" db="EMBL/GenBank/DDBJ databases">
        <title>Deinococcus xinjiangensis NBRC 107630.</title>
        <authorList>
            <person name="Ichikawa N."/>
            <person name="Katano-Makiyama Y."/>
            <person name="Hidaka K."/>
        </authorList>
    </citation>
    <scope>NUCLEOTIDE SEQUENCE [LARGE SCALE GENOMIC DNA]</scope>
    <source>
        <strain evidence="1 2">NBRC 107630</strain>
    </source>
</reference>
<organism evidence="1 2">
    <name type="scientific">Deinococcus xinjiangensis</name>
    <dbReference type="NCBI Taxonomy" id="457454"/>
    <lineage>
        <taxon>Bacteria</taxon>
        <taxon>Thermotogati</taxon>
        <taxon>Deinococcota</taxon>
        <taxon>Deinococci</taxon>
        <taxon>Deinococcales</taxon>
        <taxon>Deinococcaceae</taxon>
        <taxon>Deinococcus</taxon>
    </lineage>
</organism>
<dbReference type="Proteomes" id="UP001458946">
    <property type="component" value="Unassembled WGS sequence"/>
</dbReference>
<keyword evidence="2" id="KW-1185">Reference proteome</keyword>
<dbReference type="EMBL" id="BAABRN010000001">
    <property type="protein sequence ID" value="GAA5500456.1"/>
    <property type="molecule type" value="Genomic_DNA"/>
</dbReference>
<evidence type="ECO:0000313" key="2">
    <source>
        <dbReference type="Proteomes" id="UP001458946"/>
    </source>
</evidence>